<reference evidence="2" key="1">
    <citation type="journal article" date="2019" name="Int. J. Syst. Evol. Microbiol.">
        <title>The Global Catalogue of Microorganisms (GCM) 10K type strain sequencing project: providing services to taxonomists for standard genome sequencing and annotation.</title>
        <authorList>
            <consortium name="The Broad Institute Genomics Platform"/>
            <consortium name="The Broad Institute Genome Sequencing Center for Infectious Disease"/>
            <person name="Wu L."/>
            <person name="Ma J."/>
        </authorList>
    </citation>
    <scope>NUCLEOTIDE SEQUENCE [LARGE SCALE GENOMIC DNA]</scope>
    <source>
        <strain evidence="2">NBRC 112416</strain>
    </source>
</reference>
<sequence length="368" mass="40836">MPVLVLPNLYLGEAIGDGDIAVTRTDDGRVQEATAEQPRLGDFLSRFTDAFGEPVDPSVLIVRQDSSESYRDTSAIAGFRDLLAVATLPTARALQITDGGGLGNPVWAETFSFYPWMVDREGEQLIGQTPAMLGSHLVDDFRGQTDAGLPQFAIATYVVDRPIFDEVLRRWHRRFGDGEASWEDRALFRSLNMAHHAMMMPGGLEYGFYDVGRLLTLWVSAFEILLHPGPGGIVGEAQVVDVLDRARWVDNACATLCHQVTIGRRSAARTLASSLYDRIYRLRNDFLHGNEVTAEQLATNEVPLLLLASSLYRIALVTFLELEIPPIAENADQAAMVAYIGTLTHWRDPQRRHERAILKAMALPETDD</sequence>
<evidence type="ECO:0008006" key="3">
    <source>
        <dbReference type="Google" id="ProtNLM"/>
    </source>
</evidence>
<comment type="caution">
    <text evidence="1">The sequence shown here is derived from an EMBL/GenBank/DDBJ whole genome shotgun (WGS) entry which is preliminary data.</text>
</comment>
<name>A0ABQ5W1C7_9HYPH</name>
<evidence type="ECO:0000313" key="2">
    <source>
        <dbReference type="Proteomes" id="UP001156691"/>
    </source>
</evidence>
<gene>
    <name evidence="1" type="ORF">GCM10010862_08650</name>
</gene>
<dbReference type="EMBL" id="BSNS01000004">
    <property type="protein sequence ID" value="GLQ53606.1"/>
    <property type="molecule type" value="Genomic_DNA"/>
</dbReference>
<dbReference type="Proteomes" id="UP001156691">
    <property type="component" value="Unassembled WGS sequence"/>
</dbReference>
<proteinExistence type="predicted"/>
<protein>
    <recommendedName>
        <fullName evidence="3">Apea-like HEPN domain-containing protein</fullName>
    </recommendedName>
</protein>
<evidence type="ECO:0000313" key="1">
    <source>
        <dbReference type="EMBL" id="GLQ53606.1"/>
    </source>
</evidence>
<accession>A0ABQ5W1C7</accession>
<organism evidence="1 2">
    <name type="scientific">Devosia nitrariae</name>
    <dbReference type="NCBI Taxonomy" id="2071872"/>
    <lineage>
        <taxon>Bacteria</taxon>
        <taxon>Pseudomonadati</taxon>
        <taxon>Pseudomonadota</taxon>
        <taxon>Alphaproteobacteria</taxon>
        <taxon>Hyphomicrobiales</taxon>
        <taxon>Devosiaceae</taxon>
        <taxon>Devosia</taxon>
    </lineage>
</organism>
<keyword evidence="2" id="KW-1185">Reference proteome</keyword>